<dbReference type="Gene3D" id="3.40.50.300">
    <property type="entry name" value="P-loop containing nucleotide triphosphate hydrolases"/>
    <property type="match status" value="1"/>
</dbReference>
<keyword evidence="1" id="KW-0378">Hydrolase</keyword>
<feature type="domain" description="Helicase C-terminal" evidence="3">
    <location>
        <begin position="754"/>
        <end position="908"/>
    </location>
</feature>
<dbReference type="GO" id="GO:0015616">
    <property type="term" value="F:DNA translocase activity"/>
    <property type="evidence" value="ECO:0007669"/>
    <property type="project" value="TreeGrafter"/>
</dbReference>
<dbReference type="PROSITE" id="PS51194">
    <property type="entry name" value="HELICASE_CTER"/>
    <property type="match status" value="1"/>
</dbReference>
<dbReference type="CDD" id="cd18012">
    <property type="entry name" value="DEXQc_arch_SWI2_SNF2"/>
    <property type="match status" value="1"/>
</dbReference>
<dbReference type="InterPro" id="IPR027417">
    <property type="entry name" value="P-loop_NTPase"/>
</dbReference>
<dbReference type="Pfam" id="PF00271">
    <property type="entry name" value="Helicase_C"/>
    <property type="match status" value="1"/>
</dbReference>
<dbReference type="PANTHER" id="PTHR45629">
    <property type="entry name" value="SNF2/RAD54 FAMILY MEMBER"/>
    <property type="match status" value="1"/>
</dbReference>
<dbReference type="GO" id="GO:0004386">
    <property type="term" value="F:helicase activity"/>
    <property type="evidence" value="ECO:0007669"/>
    <property type="project" value="UniProtKB-KW"/>
</dbReference>
<dbReference type="InterPro" id="IPR038718">
    <property type="entry name" value="SNF2-like_sf"/>
</dbReference>
<keyword evidence="4" id="KW-0347">Helicase</keyword>
<dbReference type="STRING" id="930152.SAMN05216565_10483"/>
<sequence length="919" mass="106607">MLVTRTITIDCEWDGIQGCYVWCKNEMGEEMNLRKVRTLLFSHHKSSYYGSFVELKEIHSHQAFYLTPWQALDFFANQSQNTLAHFNYTEDCDLYRESAELLYEAIVDGTFIPDFEQWLDGEFGWTIEEMTLDLFSKEWLTAALHDWFDQDPSLSEGWNHLLREFPLLKHAGNQLVAANETDWLEKIGWIQDTSPFDVVLRLVEPDEDDEPWVIETILRDKKNEQIAYSYGDKLPISWRDFVEKVDREQKVWGMIVPWLRAENETIIREISEFQAWSFLTEDSERLLEAGVEIQLPSWWQAIKDAQLAVKAKVKSTSATARKSFVGLNALIDFDWRFSTNGVDLSEDEFMSLVDQKRRLVNIRGRWIKLDPAFIKQVQSILTKANKEGLSFRDILEQELLAKEQGLEEAVDSTNPFANVEIELNRHLSKMVKSLGEIKEIPHVELSADFKGELRPYQQQGVDWLLYLRRFGFGACLADDMGLGKTIQMIAYFLTIKEQGSKPSLIICPTSVLGNWQKELEKFGPTLKVHLHYGQNRRKGEDFPIAVSDADVVLTSYGLSHLDYEEISAYEWGTICLDEAQNIKNAQTKQSRAIRNLAGAHHIALTGTPMENRLTELWSIFDFTNEGYLGSLGQFQKRYVAPIEKDRDTERIGQLQRLIRPFLLRRTKKDEDVALNLPDKQEQKEYCPLTVEQASMYEQLVKDTFEQVEQVAGMQRKGLILKMLSKLKQVCNHPSLYLKEERPSRIETRSNKMEKLLDLVTNIREQEESCLIFTQYIQMGEMIQSVLEKQLNEKVLFLNGSVPKNTRDEMIANFQDRKFNVLILSLKAGGTGLNLTEANHVIHYDRWWNPAVENQATDRAYRIGQKRFVHVHKLISTGTLEEKIDEMLEKKQALNDEIIQSESWITELSNHDLKDLLSLR</sequence>
<protein>
    <submittedName>
        <fullName evidence="4">Superfamily II DNA or RNA helicase, SNF2 family</fullName>
    </submittedName>
</protein>
<dbReference type="SUPFAM" id="SSF52540">
    <property type="entry name" value="P-loop containing nucleoside triphosphate hydrolases"/>
    <property type="match status" value="2"/>
</dbReference>
<dbReference type="InterPro" id="IPR014001">
    <property type="entry name" value="Helicase_ATP-bd"/>
</dbReference>
<organism evidence="4 5">
    <name type="scientific">Litchfieldia salsa</name>
    <dbReference type="NCBI Taxonomy" id="930152"/>
    <lineage>
        <taxon>Bacteria</taxon>
        <taxon>Bacillati</taxon>
        <taxon>Bacillota</taxon>
        <taxon>Bacilli</taxon>
        <taxon>Bacillales</taxon>
        <taxon>Bacillaceae</taxon>
        <taxon>Litchfieldia</taxon>
    </lineage>
</organism>
<dbReference type="FunFam" id="3.40.50.300:FF:000533">
    <property type="entry name" value="Helicase, Snf2 family"/>
    <property type="match status" value="1"/>
</dbReference>
<evidence type="ECO:0000313" key="4">
    <source>
        <dbReference type="EMBL" id="SDP59980.1"/>
    </source>
</evidence>
<dbReference type="OrthoDB" id="9760715at2"/>
<accession>A0A1H0U1Q0</accession>
<dbReference type="Gene3D" id="3.40.50.10810">
    <property type="entry name" value="Tandem AAA-ATPase domain"/>
    <property type="match status" value="1"/>
</dbReference>
<keyword evidence="4" id="KW-0067">ATP-binding</keyword>
<keyword evidence="5" id="KW-1185">Reference proteome</keyword>
<feature type="domain" description="Helicase ATP-binding" evidence="2">
    <location>
        <begin position="465"/>
        <end position="626"/>
    </location>
</feature>
<dbReference type="SMART" id="SM00487">
    <property type="entry name" value="DEXDc"/>
    <property type="match status" value="1"/>
</dbReference>
<dbReference type="AlphaFoldDB" id="A0A1H0U1Q0"/>
<dbReference type="EMBL" id="FNJU01000004">
    <property type="protein sequence ID" value="SDP59980.1"/>
    <property type="molecule type" value="Genomic_DNA"/>
</dbReference>
<dbReference type="CDD" id="cd18793">
    <property type="entry name" value="SF2_C_SNF"/>
    <property type="match status" value="1"/>
</dbReference>
<evidence type="ECO:0000256" key="1">
    <source>
        <dbReference type="ARBA" id="ARBA00022801"/>
    </source>
</evidence>
<dbReference type="InterPro" id="IPR050496">
    <property type="entry name" value="SNF2_RAD54_helicase_repair"/>
</dbReference>
<dbReference type="Pfam" id="PF12419">
    <property type="entry name" value="DUF3670"/>
    <property type="match status" value="1"/>
</dbReference>
<keyword evidence="4" id="KW-0547">Nucleotide-binding</keyword>
<reference evidence="5" key="1">
    <citation type="submission" date="2016-10" db="EMBL/GenBank/DDBJ databases">
        <authorList>
            <person name="Varghese N."/>
            <person name="Submissions S."/>
        </authorList>
    </citation>
    <scope>NUCLEOTIDE SEQUENCE [LARGE SCALE GENOMIC DNA]</scope>
    <source>
        <strain evidence="5">IBRC-M10078</strain>
    </source>
</reference>
<dbReference type="InterPro" id="IPR022138">
    <property type="entry name" value="DUF3670"/>
</dbReference>
<dbReference type="Pfam" id="PF00176">
    <property type="entry name" value="SNF2-rel_dom"/>
    <property type="match status" value="1"/>
</dbReference>
<evidence type="ECO:0000259" key="2">
    <source>
        <dbReference type="PROSITE" id="PS51192"/>
    </source>
</evidence>
<dbReference type="InterPro" id="IPR001650">
    <property type="entry name" value="Helicase_C-like"/>
</dbReference>
<dbReference type="FunFam" id="3.40.50.10810:FF:000057">
    <property type="entry name" value="Snf2/Rad54 family helicase"/>
    <property type="match status" value="1"/>
</dbReference>
<proteinExistence type="predicted"/>
<evidence type="ECO:0000313" key="5">
    <source>
        <dbReference type="Proteomes" id="UP000199159"/>
    </source>
</evidence>
<dbReference type="GO" id="GO:0005524">
    <property type="term" value="F:ATP binding"/>
    <property type="evidence" value="ECO:0007669"/>
    <property type="project" value="InterPro"/>
</dbReference>
<dbReference type="PROSITE" id="PS51192">
    <property type="entry name" value="HELICASE_ATP_BIND_1"/>
    <property type="match status" value="1"/>
</dbReference>
<dbReference type="RefSeq" id="WP_090853216.1">
    <property type="nucleotide sequence ID" value="NZ_FNJU01000004.1"/>
</dbReference>
<dbReference type="GO" id="GO:0016787">
    <property type="term" value="F:hydrolase activity"/>
    <property type="evidence" value="ECO:0007669"/>
    <property type="project" value="UniProtKB-KW"/>
</dbReference>
<name>A0A1H0U1Q0_9BACI</name>
<dbReference type="PANTHER" id="PTHR45629:SF7">
    <property type="entry name" value="DNA EXCISION REPAIR PROTEIN ERCC-6-RELATED"/>
    <property type="match status" value="1"/>
</dbReference>
<dbReference type="Proteomes" id="UP000199159">
    <property type="component" value="Unassembled WGS sequence"/>
</dbReference>
<dbReference type="SMART" id="SM00490">
    <property type="entry name" value="HELICc"/>
    <property type="match status" value="1"/>
</dbReference>
<gene>
    <name evidence="4" type="ORF">SAMN05216565_10483</name>
</gene>
<dbReference type="InterPro" id="IPR000330">
    <property type="entry name" value="SNF2_N"/>
</dbReference>
<evidence type="ECO:0000259" key="3">
    <source>
        <dbReference type="PROSITE" id="PS51194"/>
    </source>
</evidence>
<dbReference type="InterPro" id="IPR049730">
    <property type="entry name" value="SNF2/RAD54-like_C"/>
</dbReference>